<feature type="domain" description="Helicase ATP-binding" evidence="8">
    <location>
        <begin position="263"/>
        <end position="424"/>
    </location>
</feature>
<evidence type="ECO:0000256" key="6">
    <source>
        <dbReference type="ARBA" id="ARBA00023125"/>
    </source>
</evidence>
<dbReference type="SMART" id="SM00487">
    <property type="entry name" value="DEXDc"/>
    <property type="match status" value="1"/>
</dbReference>
<evidence type="ECO:0000313" key="11">
    <source>
        <dbReference type="Proteomes" id="UP000748991"/>
    </source>
</evidence>
<dbReference type="InterPro" id="IPR011545">
    <property type="entry name" value="DEAD/DEAH_box_helicase_dom"/>
</dbReference>
<dbReference type="InterPro" id="IPR001650">
    <property type="entry name" value="Helicase_C-like"/>
</dbReference>
<keyword evidence="4 10" id="KW-0347">Helicase</keyword>
<keyword evidence="6" id="KW-0238">DNA-binding</keyword>
<dbReference type="GO" id="GO:0006281">
    <property type="term" value="P:DNA repair"/>
    <property type="evidence" value="ECO:0007669"/>
    <property type="project" value="UniProtKB-KW"/>
</dbReference>
<evidence type="ECO:0000256" key="2">
    <source>
        <dbReference type="ARBA" id="ARBA00022763"/>
    </source>
</evidence>
<dbReference type="Gene3D" id="2.40.50.140">
    <property type="entry name" value="Nucleic acid-binding proteins"/>
    <property type="match status" value="1"/>
</dbReference>
<keyword evidence="3" id="KW-0378">Hydrolase</keyword>
<dbReference type="Pfam" id="PF17191">
    <property type="entry name" value="RecG_wedge"/>
    <property type="match status" value="1"/>
</dbReference>
<dbReference type="PANTHER" id="PTHR47964">
    <property type="entry name" value="ATP-DEPENDENT DNA HELICASE HOMOLOG RECG, CHLOROPLASTIC"/>
    <property type="match status" value="1"/>
</dbReference>
<evidence type="ECO:0000313" key="10">
    <source>
        <dbReference type="EMBL" id="MBS6535731.1"/>
    </source>
</evidence>
<gene>
    <name evidence="10" type="ORF">KH327_07850</name>
</gene>
<dbReference type="InterPro" id="IPR014001">
    <property type="entry name" value="Helicase_ATP-bd"/>
</dbReference>
<keyword evidence="2" id="KW-0227">DNA damage</keyword>
<organism evidence="10 11">
    <name type="scientific">Peptoniphilus harei</name>
    <dbReference type="NCBI Taxonomy" id="54005"/>
    <lineage>
        <taxon>Bacteria</taxon>
        <taxon>Bacillati</taxon>
        <taxon>Bacillota</taxon>
        <taxon>Tissierellia</taxon>
        <taxon>Tissierellales</taxon>
        <taxon>Peptoniphilaceae</taxon>
        <taxon>Peptoniphilus</taxon>
    </lineage>
</organism>
<dbReference type="Pfam" id="PF00270">
    <property type="entry name" value="DEAD"/>
    <property type="match status" value="1"/>
</dbReference>
<dbReference type="PROSITE" id="PS51194">
    <property type="entry name" value="HELICASE_CTER"/>
    <property type="match status" value="1"/>
</dbReference>
<evidence type="ECO:0000259" key="8">
    <source>
        <dbReference type="PROSITE" id="PS51192"/>
    </source>
</evidence>
<reference evidence="10" key="1">
    <citation type="submission" date="2021-02" db="EMBL/GenBank/DDBJ databases">
        <title>Infant gut strain persistence is associated with maternal origin, phylogeny, and functional potential including surface adhesion and iron acquisition.</title>
        <authorList>
            <person name="Lou Y.C."/>
        </authorList>
    </citation>
    <scope>NUCLEOTIDE SEQUENCE</scope>
    <source>
        <strain evidence="10">L3_060_052G1_dasL3_060_052G1_concoct_1</strain>
    </source>
</reference>
<dbReference type="InterPro" id="IPR033454">
    <property type="entry name" value="RecG_wedge"/>
</dbReference>
<dbReference type="GO" id="GO:0016787">
    <property type="term" value="F:hydrolase activity"/>
    <property type="evidence" value="ECO:0007669"/>
    <property type="project" value="UniProtKB-KW"/>
</dbReference>
<dbReference type="GO" id="GO:0003678">
    <property type="term" value="F:DNA helicase activity"/>
    <property type="evidence" value="ECO:0007669"/>
    <property type="project" value="TreeGrafter"/>
</dbReference>
<evidence type="ECO:0000256" key="3">
    <source>
        <dbReference type="ARBA" id="ARBA00022801"/>
    </source>
</evidence>
<proteinExistence type="predicted"/>
<dbReference type="Proteomes" id="UP000748991">
    <property type="component" value="Unassembled WGS sequence"/>
</dbReference>
<keyword evidence="1" id="KW-0547">Nucleotide-binding</keyword>
<dbReference type="GO" id="GO:0005524">
    <property type="term" value="F:ATP binding"/>
    <property type="evidence" value="ECO:0007669"/>
    <property type="project" value="UniProtKB-KW"/>
</dbReference>
<sequence>MELSLLDLPKTKENQLIRKNLDSIEDILEFLPKEYYDFTEPCSIKTSVPKGFDENIAIIGKLKSIRMTPKTVVATITDSQRLLDIVFINQDYRYADLYRMEQKDIIVCGKISINPYTKKYQMVNPMYISENIEKYKKIIPRYVKVKGMSVVYFNDVMKKCLDYVHDLDDFDSSIINKYNIMTRSEAYNEIHNPTSHQNLKRAYNRLTFDKLFNYLWLTNEKDRNNITNTDIKIKKTNLREKLNTLPFPLTGDQEKTVKSILSKMKSGEKVQGLIQGDVGCGKTIVVFLLMFIMADNGYQSVLIAPTQTLANQHYLDILEYSEKFGYNVGFLTGTTRAKEKKKILKNLENGEIDILISTHAGFSPNVKYKNLGLKIIDEEHRFGVRQRESLSKRYKNIHSISMSATPIPRSLALISHGKNVEIYNILEMPKGRQKVDTEVTTDIKKAYSYIINEVKKGHQAYMICPLIDEGKIEARNVNHTRNEFKKYVFENNLNITVDSISGDMKQEDINKVIELFNAGDIDVLVSTTIVEVGVNVPNATVMIILSSERFGLSQLHQLRGRVGRGIDKSYCVLVSPQDDLKRLNIMKNSSSGFEISKEDLKLRGPGELLGLKQSGQSEELMLILSYPQLVVKIKEEIENIYKDKKRLNYYKNIEL</sequence>
<dbReference type="InterPro" id="IPR012340">
    <property type="entry name" value="NA-bd_OB-fold"/>
</dbReference>
<dbReference type="InterPro" id="IPR027417">
    <property type="entry name" value="P-loop_NTPase"/>
</dbReference>
<evidence type="ECO:0000256" key="7">
    <source>
        <dbReference type="ARBA" id="ARBA00023204"/>
    </source>
</evidence>
<dbReference type="EMBL" id="JAGZZP010000019">
    <property type="protein sequence ID" value="MBS6535731.1"/>
    <property type="molecule type" value="Genomic_DNA"/>
</dbReference>
<keyword evidence="5" id="KW-0067">ATP-binding</keyword>
<dbReference type="SUPFAM" id="SSF50249">
    <property type="entry name" value="Nucleic acid-binding proteins"/>
    <property type="match status" value="1"/>
</dbReference>
<evidence type="ECO:0000256" key="1">
    <source>
        <dbReference type="ARBA" id="ARBA00022741"/>
    </source>
</evidence>
<evidence type="ECO:0000256" key="5">
    <source>
        <dbReference type="ARBA" id="ARBA00022840"/>
    </source>
</evidence>
<dbReference type="PROSITE" id="PS51192">
    <property type="entry name" value="HELICASE_ATP_BIND_1"/>
    <property type="match status" value="1"/>
</dbReference>
<accession>A0A943SRD6</accession>
<dbReference type="AlphaFoldDB" id="A0A943SRD6"/>
<dbReference type="SUPFAM" id="SSF52540">
    <property type="entry name" value="P-loop containing nucleoside triphosphate hydrolases"/>
    <property type="match status" value="2"/>
</dbReference>
<evidence type="ECO:0000259" key="9">
    <source>
        <dbReference type="PROSITE" id="PS51194"/>
    </source>
</evidence>
<dbReference type="GO" id="GO:0003677">
    <property type="term" value="F:DNA binding"/>
    <property type="evidence" value="ECO:0007669"/>
    <property type="project" value="UniProtKB-KW"/>
</dbReference>
<name>A0A943SRD6_9FIRM</name>
<dbReference type="RefSeq" id="WP_278638443.1">
    <property type="nucleotide sequence ID" value="NZ_JAGZZP010000019.1"/>
</dbReference>
<feature type="domain" description="Helicase C-terminal" evidence="9">
    <location>
        <begin position="442"/>
        <end position="606"/>
    </location>
</feature>
<dbReference type="SMART" id="SM00490">
    <property type="entry name" value="HELICc"/>
    <property type="match status" value="1"/>
</dbReference>
<dbReference type="InterPro" id="IPR047112">
    <property type="entry name" value="RecG/Mfd"/>
</dbReference>
<evidence type="ECO:0000256" key="4">
    <source>
        <dbReference type="ARBA" id="ARBA00022806"/>
    </source>
</evidence>
<comment type="caution">
    <text evidence="10">The sequence shown here is derived from an EMBL/GenBank/DDBJ whole genome shotgun (WGS) entry which is preliminary data.</text>
</comment>
<keyword evidence="7" id="KW-0234">DNA repair</keyword>
<dbReference type="Gene3D" id="3.40.50.300">
    <property type="entry name" value="P-loop containing nucleotide triphosphate hydrolases"/>
    <property type="match status" value="2"/>
</dbReference>
<dbReference type="Pfam" id="PF00271">
    <property type="entry name" value="Helicase_C"/>
    <property type="match status" value="1"/>
</dbReference>
<dbReference type="PANTHER" id="PTHR47964:SF1">
    <property type="entry name" value="ATP-DEPENDENT DNA HELICASE HOMOLOG RECG, CHLOROPLASTIC"/>
    <property type="match status" value="1"/>
</dbReference>
<protein>
    <submittedName>
        <fullName evidence="10">ATP-dependent DNA helicase RecG</fullName>
    </submittedName>
</protein>